<proteinExistence type="predicted"/>
<evidence type="ECO:0000313" key="2">
    <source>
        <dbReference type="Proteomes" id="UP001556118"/>
    </source>
</evidence>
<name>A0ABV3RER1_9SPHN</name>
<protein>
    <submittedName>
        <fullName evidence="1">Uncharacterized protein</fullName>
    </submittedName>
</protein>
<sequence length="60" mass="5923">MAAGLAASIPISNGMSGGTAVAPTFNVQLNGKDGIYSKSAIQRSLIPQGMSEDVAGAGWG</sequence>
<accession>A0ABV3RER1</accession>
<keyword evidence="2" id="KW-1185">Reference proteome</keyword>
<dbReference type="Proteomes" id="UP001556118">
    <property type="component" value="Unassembled WGS sequence"/>
</dbReference>
<comment type="caution">
    <text evidence="1">The sequence shown here is derived from an EMBL/GenBank/DDBJ whole genome shotgun (WGS) entry which is preliminary data.</text>
</comment>
<dbReference type="EMBL" id="JBFNXR010000052">
    <property type="protein sequence ID" value="MEW9856581.1"/>
    <property type="molecule type" value="Genomic_DNA"/>
</dbReference>
<reference evidence="1 2" key="1">
    <citation type="submission" date="2024-06" db="EMBL/GenBank/DDBJ databases">
        <title>Novosphingobium rhizovicinus M1R2S20.</title>
        <authorList>
            <person name="Sun J.-Q."/>
        </authorList>
    </citation>
    <scope>NUCLEOTIDE SEQUENCE [LARGE SCALE GENOMIC DNA]</scope>
    <source>
        <strain evidence="1 2">M1R2S20</strain>
    </source>
</reference>
<organism evidence="1 2">
    <name type="scientific">Novosphingobium rhizovicinum</name>
    <dbReference type="NCBI Taxonomy" id="3228928"/>
    <lineage>
        <taxon>Bacteria</taxon>
        <taxon>Pseudomonadati</taxon>
        <taxon>Pseudomonadota</taxon>
        <taxon>Alphaproteobacteria</taxon>
        <taxon>Sphingomonadales</taxon>
        <taxon>Sphingomonadaceae</taxon>
        <taxon>Novosphingobium</taxon>
    </lineage>
</organism>
<dbReference type="RefSeq" id="WP_367775041.1">
    <property type="nucleotide sequence ID" value="NZ_JBFNXR010000052.1"/>
</dbReference>
<gene>
    <name evidence="1" type="ORF">ABUH87_15685</name>
</gene>
<evidence type="ECO:0000313" key="1">
    <source>
        <dbReference type="EMBL" id="MEW9856581.1"/>
    </source>
</evidence>